<gene>
    <name evidence="9" type="ORF">RS24_00830</name>
</gene>
<evidence type="ECO:0000256" key="3">
    <source>
        <dbReference type="ARBA" id="ARBA00022692"/>
    </source>
</evidence>
<keyword evidence="2" id="KW-1003">Cell membrane</keyword>
<comment type="caution">
    <text evidence="9">The sequence shown here is derived from an EMBL/GenBank/DDBJ whole genome shotgun (WGS) entry which is preliminary data.</text>
</comment>
<evidence type="ECO:0000256" key="1">
    <source>
        <dbReference type="ARBA" id="ARBA00004651"/>
    </source>
</evidence>
<keyword evidence="10" id="KW-1185">Reference proteome</keyword>
<evidence type="ECO:0000256" key="6">
    <source>
        <dbReference type="RuleBase" id="RU004057"/>
    </source>
</evidence>
<keyword evidence="6" id="KW-0813">Transport</keyword>
<comment type="subcellular location">
    <subcellularLocation>
        <location evidence="1">Cell membrane</location>
        <topology evidence="1">Multi-pass membrane protein</topology>
    </subcellularLocation>
    <subcellularLocation>
        <location evidence="6">Membrane</location>
        <topology evidence="6">Multi-pass membrane protein</topology>
    </subcellularLocation>
</comment>
<dbReference type="AlphaFoldDB" id="U2WBH3"/>
<organism evidence="9 10">
    <name type="scientific">Candidatus Micropelagius thuwalensis</name>
    <dbReference type="NCBI Taxonomy" id="1397666"/>
    <lineage>
        <taxon>Bacteria</taxon>
        <taxon>Pseudomonadati</taxon>
        <taxon>Pseudomonadota</taxon>
        <taxon>Alphaproteobacteria</taxon>
        <taxon>PS1 clade</taxon>
        <taxon>Candidatus Micropelagius</taxon>
    </lineage>
</organism>
<dbReference type="Proteomes" id="UP000016762">
    <property type="component" value="Unassembled WGS sequence"/>
</dbReference>
<dbReference type="GO" id="GO:0015031">
    <property type="term" value="P:protein transport"/>
    <property type="evidence" value="ECO:0007669"/>
    <property type="project" value="UniProtKB-KW"/>
</dbReference>
<accession>U2WBH3</accession>
<dbReference type="InterPro" id="IPR002898">
    <property type="entry name" value="MotA_ExbB_proton_chnl"/>
</dbReference>
<evidence type="ECO:0000313" key="9">
    <source>
        <dbReference type="EMBL" id="ERL46914.1"/>
    </source>
</evidence>
<dbReference type="eggNOG" id="ENOG502ZJWS">
    <property type="taxonomic scope" value="Bacteria"/>
</dbReference>
<dbReference type="STRING" id="1397666.RS24_00830"/>
<evidence type="ECO:0000313" key="10">
    <source>
        <dbReference type="Proteomes" id="UP000016762"/>
    </source>
</evidence>
<keyword evidence="6" id="KW-0653">Protein transport</keyword>
<dbReference type="EMBL" id="AWXE01000003">
    <property type="protein sequence ID" value="ERL46914.1"/>
    <property type="molecule type" value="Genomic_DNA"/>
</dbReference>
<reference evidence="9 10" key="1">
    <citation type="journal article" date="2014" name="FEMS Microbiol. Ecol.">
        <title>Genomic differentiation among two strains of the PS1 clade isolated from geographically separated marine habitats.</title>
        <authorList>
            <person name="Jimenez-Infante F."/>
            <person name="Ngugi D.K."/>
            <person name="Alam I."/>
            <person name="Rashid M."/>
            <person name="Baalawi W."/>
            <person name="Kamau A.A."/>
            <person name="Bajic V.B."/>
            <person name="Stingl U."/>
        </authorList>
    </citation>
    <scope>NUCLEOTIDE SEQUENCE [LARGE SCALE GENOMIC DNA]</scope>
    <source>
        <strain evidence="9 10">RS24</strain>
    </source>
</reference>
<evidence type="ECO:0000259" key="8">
    <source>
        <dbReference type="Pfam" id="PF01618"/>
    </source>
</evidence>
<dbReference type="OrthoDB" id="7354086at2"/>
<keyword evidence="3 7" id="KW-0812">Transmembrane</keyword>
<feature type="transmembrane region" description="Helical" evidence="7">
    <location>
        <begin position="59"/>
        <end position="81"/>
    </location>
</feature>
<comment type="similarity">
    <text evidence="6">Belongs to the exbB/tolQ family.</text>
</comment>
<feature type="transmembrane region" description="Helical" evidence="7">
    <location>
        <begin position="30"/>
        <end position="47"/>
    </location>
</feature>
<evidence type="ECO:0000256" key="4">
    <source>
        <dbReference type="ARBA" id="ARBA00022989"/>
    </source>
</evidence>
<feature type="transmembrane region" description="Helical" evidence="7">
    <location>
        <begin position="93"/>
        <end position="114"/>
    </location>
</feature>
<dbReference type="RefSeq" id="WP_021776867.1">
    <property type="nucleotide sequence ID" value="NZ_AWXE01000003.1"/>
</dbReference>
<keyword evidence="5 7" id="KW-0472">Membrane</keyword>
<proteinExistence type="inferred from homology"/>
<protein>
    <recommendedName>
        <fullName evidence="8">MotA/TolQ/ExbB proton channel domain-containing protein</fullName>
    </recommendedName>
</protein>
<evidence type="ECO:0000256" key="7">
    <source>
        <dbReference type="SAM" id="Phobius"/>
    </source>
</evidence>
<sequence>MKRYLGLVICIFLVATIANKFGLNTFIDLYSFILVFGGGIGFALLKGRTDNYLSEFGNGTIYFGWIGAIMGIIAIMAYSSFKTLNDLESVAPAFAVALTTLFYGYMLKLVAVTFSEPE</sequence>
<feature type="domain" description="MotA/TolQ/ExbB proton channel" evidence="8">
    <location>
        <begin position="50"/>
        <end position="114"/>
    </location>
</feature>
<dbReference type="Pfam" id="PF01618">
    <property type="entry name" value="MotA_ExbB"/>
    <property type="match status" value="1"/>
</dbReference>
<evidence type="ECO:0000256" key="5">
    <source>
        <dbReference type="ARBA" id="ARBA00023136"/>
    </source>
</evidence>
<dbReference type="GO" id="GO:0005886">
    <property type="term" value="C:plasma membrane"/>
    <property type="evidence" value="ECO:0007669"/>
    <property type="project" value="UniProtKB-SubCell"/>
</dbReference>
<keyword evidence="4 7" id="KW-1133">Transmembrane helix</keyword>
<evidence type="ECO:0000256" key="2">
    <source>
        <dbReference type="ARBA" id="ARBA00022475"/>
    </source>
</evidence>
<name>U2WBH3_9PROT</name>